<evidence type="ECO:0000256" key="7">
    <source>
        <dbReference type="RuleBase" id="RU363032"/>
    </source>
</evidence>
<dbReference type="Gene3D" id="1.10.3720.10">
    <property type="entry name" value="MetI-like"/>
    <property type="match status" value="1"/>
</dbReference>
<proteinExistence type="inferred from homology"/>
<evidence type="ECO:0000313" key="10">
    <source>
        <dbReference type="Proteomes" id="UP000318065"/>
    </source>
</evidence>
<evidence type="ECO:0000256" key="3">
    <source>
        <dbReference type="ARBA" id="ARBA00022475"/>
    </source>
</evidence>
<dbReference type="PANTHER" id="PTHR47737:SF1">
    <property type="entry name" value="GLYCINE BETAINE_PROLINE BETAINE TRANSPORT SYSTEM PERMEASE PROTEIN PROW"/>
    <property type="match status" value="1"/>
</dbReference>
<feature type="transmembrane region" description="Helical" evidence="7">
    <location>
        <begin position="52"/>
        <end position="70"/>
    </location>
</feature>
<dbReference type="SUPFAM" id="SSF161098">
    <property type="entry name" value="MetI-like"/>
    <property type="match status" value="1"/>
</dbReference>
<feature type="transmembrane region" description="Helical" evidence="7">
    <location>
        <begin position="254"/>
        <end position="271"/>
    </location>
</feature>
<dbReference type="GO" id="GO:0015871">
    <property type="term" value="P:choline transport"/>
    <property type="evidence" value="ECO:0007669"/>
    <property type="project" value="TreeGrafter"/>
</dbReference>
<feature type="transmembrane region" description="Helical" evidence="7">
    <location>
        <begin position="222"/>
        <end position="242"/>
    </location>
</feature>
<dbReference type="GO" id="GO:0015226">
    <property type="term" value="F:carnitine transmembrane transporter activity"/>
    <property type="evidence" value="ECO:0007669"/>
    <property type="project" value="TreeGrafter"/>
</dbReference>
<dbReference type="GO" id="GO:0005275">
    <property type="term" value="F:amine transmembrane transporter activity"/>
    <property type="evidence" value="ECO:0007669"/>
    <property type="project" value="TreeGrafter"/>
</dbReference>
<dbReference type="PROSITE" id="PS50928">
    <property type="entry name" value="ABC_TM1"/>
    <property type="match status" value="1"/>
</dbReference>
<protein>
    <submittedName>
        <fullName evidence="9">Glycine betaine transport system permease protein OpuAB</fullName>
    </submittedName>
</protein>
<evidence type="ECO:0000256" key="2">
    <source>
        <dbReference type="ARBA" id="ARBA00022448"/>
    </source>
</evidence>
<gene>
    <name evidence="9" type="primary">opuAB</name>
    <name evidence="9" type="ORF">RxyAA322_17700</name>
</gene>
<name>A0A510HIV3_9ACTN</name>
<evidence type="ECO:0000256" key="5">
    <source>
        <dbReference type="ARBA" id="ARBA00022989"/>
    </source>
</evidence>
<evidence type="ECO:0000259" key="8">
    <source>
        <dbReference type="PROSITE" id="PS50928"/>
    </source>
</evidence>
<reference evidence="9" key="1">
    <citation type="journal article" date="2019" name="Microbiol. Resour. Announc.">
        <title>Complete Genome Sequence of Rubrobacter xylanophilus Strain AA3-22, Isolated from Arima Onsen in Japan.</title>
        <authorList>
            <person name="Tomariguchi N."/>
            <person name="Miyazaki K."/>
        </authorList>
    </citation>
    <scope>NUCLEOTIDE SEQUENCE [LARGE SCALE GENOMIC DNA]</scope>
    <source>
        <strain evidence="9">AA3-22</strain>
    </source>
</reference>
<feature type="transmembrane region" description="Helical" evidence="7">
    <location>
        <begin position="100"/>
        <end position="123"/>
    </location>
</feature>
<keyword evidence="6 7" id="KW-0472">Membrane</keyword>
<dbReference type="FunFam" id="1.10.3720.10:FF:000001">
    <property type="entry name" value="Glycine betaine ABC transporter, permease"/>
    <property type="match status" value="1"/>
</dbReference>
<organism evidence="9 10">
    <name type="scientific">Rubrobacter xylanophilus</name>
    <dbReference type="NCBI Taxonomy" id="49319"/>
    <lineage>
        <taxon>Bacteria</taxon>
        <taxon>Bacillati</taxon>
        <taxon>Actinomycetota</taxon>
        <taxon>Rubrobacteria</taxon>
        <taxon>Rubrobacterales</taxon>
        <taxon>Rubrobacteraceae</taxon>
        <taxon>Rubrobacter</taxon>
    </lineage>
</organism>
<keyword evidence="5 7" id="KW-1133">Transmembrane helix</keyword>
<keyword evidence="4 7" id="KW-0812">Transmembrane</keyword>
<evidence type="ECO:0000313" key="9">
    <source>
        <dbReference type="EMBL" id="BBL79916.1"/>
    </source>
</evidence>
<evidence type="ECO:0000256" key="6">
    <source>
        <dbReference type="ARBA" id="ARBA00023136"/>
    </source>
</evidence>
<dbReference type="PANTHER" id="PTHR47737">
    <property type="entry name" value="GLYCINE BETAINE/PROLINE BETAINE TRANSPORT SYSTEM PERMEASE PROTEIN PROW"/>
    <property type="match status" value="1"/>
</dbReference>
<evidence type="ECO:0000256" key="1">
    <source>
        <dbReference type="ARBA" id="ARBA00004141"/>
    </source>
</evidence>
<sequence>MALAHLQQVPEIPLESWIESFVDFITSETFEGFFDALEGSLNLLVDVLETGLTALPPLVMVVVFAVLAWLVSNWRIALLTVAGLLLLQGLGLWEDAMLTLALVIASTAVALVVGIPLGIVAAKSRGVETVLRPVLDFMQTMPAFVYLVPAIVLLGLGAAPALVAVVIFAMPPAVRLTMLGLQQVSKETVEAASAFGATGWQTLRKVELPLAMPTIMAGVNQVIMLSLSMVVIAALIGAGGLGEEVYQGLSQLDVGKSFKGGLGIVIIAILLDRITRNIRGSARGAGSGMKTA</sequence>
<feature type="domain" description="ABC transmembrane type-1" evidence="8">
    <location>
        <begin position="96"/>
        <end position="275"/>
    </location>
</feature>
<comment type="similarity">
    <text evidence="7">Belongs to the binding-protein-dependent transport system permease family.</text>
</comment>
<keyword evidence="3" id="KW-1003">Cell membrane</keyword>
<evidence type="ECO:0000256" key="4">
    <source>
        <dbReference type="ARBA" id="ARBA00022692"/>
    </source>
</evidence>
<feature type="transmembrane region" description="Helical" evidence="7">
    <location>
        <begin position="143"/>
        <end position="169"/>
    </location>
</feature>
<dbReference type="EMBL" id="AP019791">
    <property type="protein sequence ID" value="BBL79916.1"/>
    <property type="molecule type" value="Genomic_DNA"/>
</dbReference>
<dbReference type="GO" id="GO:0031460">
    <property type="term" value="P:glycine betaine transport"/>
    <property type="evidence" value="ECO:0007669"/>
    <property type="project" value="TreeGrafter"/>
</dbReference>
<dbReference type="InterPro" id="IPR035906">
    <property type="entry name" value="MetI-like_sf"/>
</dbReference>
<dbReference type="InterPro" id="IPR000515">
    <property type="entry name" value="MetI-like"/>
</dbReference>
<dbReference type="Proteomes" id="UP000318065">
    <property type="component" value="Chromosome"/>
</dbReference>
<dbReference type="CDD" id="cd06261">
    <property type="entry name" value="TM_PBP2"/>
    <property type="match status" value="1"/>
</dbReference>
<keyword evidence="10" id="KW-1185">Reference proteome</keyword>
<dbReference type="Pfam" id="PF00528">
    <property type="entry name" value="BPD_transp_1"/>
    <property type="match status" value="1"/>
</dbReference>
<comment type="subcellular location">
    <subcellularLocation>
        <location evidence="7">Cell membrane</location>
        <topology evidence="7">Multi-pass membrane protein</topology>
    </subcellularLocation>
    <subcellularLocation>
        <location evidence="1">Membrane</location>
        <topology evidence="1">Multi-pass membrane protein</topology>
    </subcellularLocation>
</comment>
<keyword evidence="2 7" id="KW-0813">Transport</keyword>
<dbReference type="OrthoDB" id="9815258at2"/>
<dbReference type="GO" id="GO:0043190">
    <property type="term" value="C:ATP-binding cassette (ABC) transporter complex"/>
    <property type="evidence" value="ECO:0007669"/>
    <property type="project" value="TreeGrafter"/>
</dbReference>
<feature type="transmembrane region" description="Helical" evidence="7">
    <location>
        <begin position="76"/>
        <end position="93"/>
    </location>
</feature>
<dbReference type="RefSeq" id="WP_143527938.1">
    <property type="nucleotide sequence ID" value="NZ_AP019791.1"/>
</dbReference>
<dbReference type="AlphaFoldDB" id="A0A510HIV3"/>
<accession>A0A510HIV3</accession>